<name>A0ABQ9MWA9_HEVBR</name>
<keyword evidence="2" id="KW-1185">Reference proteome</keyword>
<sequence>MAEFPPNLYDGELWLPSDIFINEVPSKYNPYRISCMEDLAGHFAALCLLQNHSSLTPSRPPPKLPLNSQTVKMAVRDISASHLPSLYPGVSGDAELGPRLYGYRSASLLVRSEPFSKFQVPSQIDWPRVLQRQRNLLQNQLDPFQGSGLGFRGGGDIVRESGALSRPEIQVTQQSNSMSSVGVNKQEDCYYHLPPQMGLPQDWTY</sequence>
<organism evidence="1 2">
    <name type="scientific">Hevea brasiliensis</name>
    <name type="common">Para rubber tree</name>
    <name type="synonym">Siphonia brasiliensis</name>
    <dbReference type="NCBI Taxonomy" id="3981"/>
    <lineage>
        <taxon>Eukaryota</taxon>
        <taxon>Viridiplantae</taxon>
        <taxon>Streptophyta</taxon>
        <taxon>Embryophyta</taxon>
        <taxon>Tracheophyta</taxon>
        <taxon>Spermatophyta</taxon>
        <taxon>Magnoliopsida</taxon>
        <taxon>eudicotyledons</taxon>
        <taxon>Gunneridae</taxon>
        <taxon>Pentapetalae</taxon>
        <taxon>rosids</taxon>
        <taxon>fabids</taxon>
        <taxon>Malpighiales</taxon>
        <taxon>Euphorbiaceae</taxon>
        <taxon>Crotonoideae</taxon>
        <taxon>Micrandreae</taxon>
        <taxon>Hevea</taxon>
    </lineage>
</organism>
<proteinExistence type="predicted"/>
<dbReference type="Proteomes" id="UP001174677">
    <property type="component" value="Chromosome 3"/>
</dbReference>
<evidence type="ECO:0000313" key="1">
    <source>
        <dbReference type="EMBL" id="KAJ9184582.1"/>
    </source>
</evidence>
<protein>
    <submittedName>
        <fullName evidence="1">Uncharacterized protein</fullName>
    </submittedName>
</protein>
<gene>
    <name evidence="1" type="ORF">P3X46_004294</name>
</gene>
<comment type="caution">
    <text evidence="1">The sequence shown here is derived from an EMBL/GenBank/DDBJ whole genome shotgun (WGS) entry which is preliminary data.</text>
</comment>
<accession>A0ABQ9MWA9</accession>
<evidence type="ECO:0000313" key="2">
    <source>
        <dbReference type="Proteomes" id="UP001174677"/>
    </source>
</evidence>
<dbReference type="EMBL" id="JARPOI010000003">
    <property type="protein sequence ID" value="KAJ9184582.1"/>
    <property type="molecule type" value="Genomic_DNA"/>
</dbReference>
<reference evidence="1" key="1">
    <citation type="journal article" date="2023" name="Plant Biotechnol. J.">
        <title>Chromosome-level wild Hevea brasiliensis genome provides new tools for genomic-assisted breeding and valuable loci to elevate rubber yield.</title>
        <authorList>
            <person name="Cheng H."/>
            <person name="Song X."/>
            <person name="Hu Y."/>
            <person name="Wu T."/>
            <person name="Yang Q."/>
            <person name="An Z."/>
            <person name="Feng S."/>
            <person name="Deng Z."/>
            <person name="Wu W."/>
            <person name="Zeng X."/>
            <person name="Tu M."/>
            <person name="Wang X."/>
            <person name="Huang H."/>
        </authorList>
    </citation>
    <scope>NUCLEOTIDE SEQUENCE</scope>
    <source>
        <strain evidence="1">MT/VB/25A 57/8</strain>
    </source>
</reference>